<dbReference type="EMBL" id="QGTJ01000006">
    <property type="protein sequence ID" value="PWV61208.1"/>
    <property type="molecule type" value="Genomic_DNA"/>
</dbReference>
<evidence type="ECO:0000256" key="1">
    <source>
        <dbReference type="SAM" id="Coils"/>
    </source>
</evidence>
<keyword evidence="1" id="KW-0175">Coiled coil</keyword>
<dbReference type="RefSeq" id="WP_110018880.1">
    <property type="nucleotide sequence ID" value="NZ_QGTJ01000006.1"/>
</dbReference>
<organism evidence="2 3">
    <name type="scientific">Plasticicumulans acidivorans</name>
    <dbReference type="NCBI Taxonomy" id="886464"/>
    <lineage>
        <taxon>Bacteria</taxon>
        <taxon>Pseudomonadati</taxon>
        <taxon>Pseudomonadota</taxon>
        <taxon>Gammaproteobacteria</taxon>
        <taxon>Candidatus Competibacteraceae</taxon>
        <taxon>Plasticicumulans</taxon>
    </lineage>
</organism>
<evidence type="ECO:0000313" key="2">
    <source>
        <dbReference type="EMBL" id="PWV61208.1"/>
    </source>
</evidence>
<dbReference type="GO" id="GO:0003677">
    <property type="term" value="F:DNA binding"/>
    <property type="evidence" value="ECO:0007669"/>
    <property type="project" value="UniProtKB-KW"/>
</dbReference>
<dbReference type="AlphaFoldDB" id="A0A317MU44"/>
<sequence>MTTRAALQDLVDEAVVHLLLHEGRKPTIEAVQDWLERHDYGRRNNNAIAAQVKSCWDRLPSRLAAHTQLIELEPDVLELVAQLRGKLALQAAAAFDAERERFHAQLQETEALAAARVHDAQLAAEAAASRAGELATQLAQQQVLLAEAREATARSERERQAERTALEARLDNLQAALTQEASAGAQLRAQLDSERRAATEELAAQREAASRLDGERLLEIDRLRTELAAQRKAQQTERAQAEKAREQLSERLEDAVRTQRALDENLASQRAEMTAQTARTQAAELRAGSLEEALTATRALLETRAQHVSELGARLESVEAEQRQLRTRLRRREVLARRLWRLWRRARAHAIKPATPGASGAEA</sequence>
<gene>
    <name evidence="2" type="ORF">C7443_106222</name>
</gene>
<reference evidence="2 3" key="1">
    <citation type="submission" date="2018-05" db="EMBL/GenBank/DDBJ databases">
        <title>Genomic Encyclopedia of Type Strains, Phase IV (KMG-IV): sequencing the most valuable type-strain genomes for metagenomic binning, comparative biology and taxonomic classification.</title>
        <authorList>
            <person name="Goeker M."/>
        </authorList>
    </citation>
    <scope>NUCLEOTIDE SEQUENCE [LARGE SCALE GENOMIC DNA]</scope>
    <source>
        <strain evidence="2 3">DSM 23606</strain>
    </source>
</reference>
<accession>A0A317MU44</accession>
<dbReference type="OrthoDB" id="9841274at2"/>
<comment type="caution">
    <text evidence="2">The sequence shown here is derived from an EMBL/GenBank/DDBJ whole genome shotgun (WGS) entry which is preliminary data.</text>
</comment>
<keyword evidence="3" id="KW-1185">Reference proteome</keyword>
<protein>
    <submittedName>
        <fullName evidence="2">Plasmid replication DNA-binding protein KfrA</fullName>
    </submittedName>
</protein>
<evidence type="ECO:0000313" key="3">
    <source>
        <dbReference type="Proteomes" id="UP000246569"/>
    </source>
</evidence>
<dbReference type="Proteomes" id="UP000246569">
    <property type="component" value="Unassembled WGS sequence"/>
</dbReference>
<feature type="coiled-coil region" evidence="1">
    <location>
        <begin position="138"/>
        <end position="272"/>
    </location>
</feature>
<proteinExistence type="predicted"/>
<name>A0A317MU44_9GAMM</name>
<keyword evidence="2" id="KW-0238">DNA-binding</keyword>